<dbReference type="Proteomes" id="UP000284333">
    <property type="component" value="Unassembled WGS sequence"/>
</dbReference>
<dbReference type="InterPro" id="IPR010753">
    <property type="entry name" value="DUF1330"/>
</dbReference>
<dbReference type="PANTHER" id="PTHR41521">
    <property type="match status" value="1"/>
</dbReference>
<keyword evidence="3" id="KW-1185">Reference proteome</keyword>
<dbReference type="RefSeq" id="WP_127948009.1">
    <property type="nucleotide sequence ID" value="NZ_RKLN01000005.1"/>
</dbReference>
<dbReference type="Pfam" id="PF07045">
    <property type="entry name" value="DUF1330"/>
    <property type="match status" value="1"/>
</dbReference>
<reference evidence="2 3" key="1">
    <citation type="submission" date="2018-11" db="EMBL/GenBank/DDBJ databases">
        <title>Rhodococcus spongicola sp. nov. and Rhodococcus xishaensis sp. nov. from marine sponges.</title>
        <authorList>
            <person name="Li L."/>
            <person name="Lin H.W."/>
        </authorList>
    </citation>
    <scope>NUCLEOTIDE SEQUENCE [LARGE SCALE GENOMIC DNA]</scope>
    <source>
        <strain evidence="2 3">LHW50502</strain>
    </source>
</reference>
<dbReference type="PANTHER" id="PTHR41521:SF4">
    <property type="entry name" value="BLR0684 PROTEIN"/>
    <property type="match status" value="1"/>
</dbReference>
<dbReference type="EMBL" id="RKLN01000005">
    <property type="protein sequence ID" value="RVW01702.1"/>
    <property type="molecule type" value="Genomic_DNA"/>
</dbReference>
<sequence>MANETPAYLVASSFMPEGHGSLEPYVEATHPMIKKYGGELLIDGTSSQLIDHFEGEWKEGARFTLFRFPSMEALQGFWNSPDYQAVKHLRTDVIPPNFTFAVEGFDPTKWDVPS</sequence>
<dbReference type="OrthoDB" id="9806380at2"/>
<comment type="caution">
    <text evidence="2">The sequence shown here is derived from an EMBL/GenBank/DDBJ whole genome shotgun (WGS) entry which is preliminary data.</text>
</comment>
<evidence type="ECO:0000313" key="2">
    <source>
        <dbReference type="EMBL" id="RVW01702.1"/>
    </source>
</evidence>
<protein>
    <submittedName>
        <fullName evidence="2">DUF1330 domain-containing protein</fullName>
    </submittedName>
</protein>
<accession>A0A438ASW0</accession>
<dbReference type="InterPro" id="IPR011008">
    <property type="entry name" value="Dimeric_a/b-barrel"/>
</dbReference>
<name>A0A438ASW0_9NOCA</name>
<organism evidence="2 3">
    <name type="scientific">Rhodococcus spongiicola</name>
    <dbReference type="NCBI Taxonomy" id="2487352"/>
    <lineage>
        <taxon>Bacteria</taxon>
        <taxon>Bacillati</taxon>
        <taxon>Actinomycetota</taxon>
        <taxon>Actinomycetes</taxon>
        <taxon>Mycobacteriales</taxon>
        <taxon>Nocardiaceae</taxon>
        <taxon>Rhodococcus</taxon>
    </lineage>
</organism>
<feature type="domain" description="DUF1330" evidence="1">
    <location>
        <begin position="7"/>
        <end position="95"/>
    </location>
</feature>
<evidence type="ECO:0000313" key="3">
    <source>
        <dbReference type="Proteomes" id="UP000284333"/>
    </source>
</evidence>
<proteinExistence type="predicted"/>
<dbReference type="SUPFAM" id="SSF54909">
    <property type="entry name" value="Dimeric alpha+beta barrel"/>
    <property type="match status" value="1"/>
</dbReference>
<dbReference type="Gene3D" id="3.30.70.100">
    <property type="match status" value="1"/>
</dbReference>
<dbReference type="AlphaFoldDB" id="A0A438ASW0"/>
<evidence type="ECO:0000259" key="1">
    <source>
        <dbReference type="Pfam" id="PF07045"/>
    </source>
</evidence>
<gene>
    <name evidence="2" type="ORF">EF834_14990</name>
</gene>